<comment type="caution">
    <text evidence="4">The sequence shown here is derived from an EMBL/GenBank/DDBJ whole genome shotgun (WGS) entry which is preliminary data.</text>
</comment>
<dbReference type="Gene3D" id="2.40.160.20">
    <property type="match status" value="1"/>
</dbReference>
<gene>
    <name evidence="4" type="ORF">EIZ48_07850</name>
</gene>
<feature type="domain" description="Outer membrane protein beta-barrel" evidence="3">
    <location>
        <begin position="11"/>
        <end position="191"/>
    </location>
</feature>
<evidence type="ECO:0000313" key="5">
    <source>
        <dbReference type="Proteomes" id="UP000738517"/>
    </source>
</evidence>
<protein>
    <submittedName>
        <fullName evidence="4">Porin family protein</fullName>
    </submittedName>
</protein>
<keyword evidence="1 2" id="KW-0732">Signal</keyword>
<evidence type="ECO:0000313" key="4">
    <source>
        <dbReference type="EMBL" id="NBI52484.1"/>
    </source>
</evidence>
<accession>A0ABW9YFC6</accession>
<dbReference type="NCBIfam" id="TIGR01414">
    <property type="entry name" value="autotrans_barl"/>
    <property type="match status" value="1"/>
</dbReference>
<organism evidence="4 5">
    <name type="scientific">Photobacterium alginatilyticum</name>
    <dbReference type="NCBI Taxonomy" id="1775171"/>
    <lineage>
        <taxon>Bacteria</taxon>
        <taxon>Pseudomonadati</taxon>
        <taxon>Pseudomonadota</taxon>
        <taxon>Gammaproteobacteria</taxon>
        <taxon>Vibrionales</taxon>
        <taxon>Vibrionaceae</taxon>
        <taxon>Photobacterium</taxon>
    </lineage>
</organism>
<evidence type="ECO:0000256" key="1">
    <source>
        <dbReference type="ARBA" id="ARBA00022729"/>
    </source>
</evidence>
<reference evidence="4 5" key="1">
    <citation type="journal article" date="2017" name="Int. J. Syst. Evol. Microbiol.">
        <title>Photobacterium alginatilyticum sp. nov., a marine bacterium isolated from bottom seawater.</title>
        <authorList>
            <person name="Wang X."/>
            <person name="Wang Y."/>
            <person name="Yang X."/>
            <person name="Sun H."/>
            <person name="Li B."/>
            <person name="Zhang X.H."/>
        </authorList>
    </citation>
    <scope>NUCLEOTIDE SEQUENCE [LARGE SCALE GENOMIC DNA]</scope>
    <source>
        <strain evidence="4 5">P03D4</strain>
    </source>
</reference>
<dbReference type="InterPro" id="IPR027385">
    <property type="entry name" value="Beta-barrel_OMP"/>
</dbReference>
<sequence length="193" mass="21601">MMEITMSRNIALLATLLVASSFNAQAVTTRVGGFVGVKNMEDDSVWKPFEEQLELGATVDFQPDNWPVSIATGVYWSADARDEQDSDLSYEENNGTTTEMLLGLKRSWTFYGTSLRPYYVAGLAYISGERVEFGNKQKDSKLGYWLGTGVYWSFTRHFDIGIDARYSRAEADFSGMEVDLGGTHFGLTLGYSW</sequence>
<dbReference type="Proteomes" id="UP000738517">
    <property type="component" value="Unassembled WGS sequence"/>
</dbReference>
<feature type="signal peptide" evidence="2">
    <location>
        <begin position="1"/>
        <end position="26"/>
    </location>
</feature>
<keyword evidence="5" id="KW-1185">Reference proteome</keyword>
<feature type="chain" id="PRO_5046678180" evidence="2">
    <location>
        <begin position="27"/>
        <end position="193"/>
    </location>
</feature>
<dbReference type="SUPFAM" id="SSF56925">
    <property type="entry name" value="OMPA-like"/>
    <property type="match status" value="1"/>
</dbReference>
<proteinExistence type="predicted"/>
<dbReference type="EMBL" id="RSEJ01000006">
    <property type="protein sequence ID" value="NBI52484.1"/>
    <property type="molecule type" value="Genomic_DNA"/>
</dbReference>
<evidence type="ECO:0000259" key="3">
    <source>
        <dbReference type="Pfam" id="PF13505"/>
    </source>
</evidence>
<dbReference type="InterPro" id="IPR006315">
    <property type="entry name" value="OM_autotransptr_brl_dom"/>
</dbReference>
<evidence type="ECO:0000256" key="2">
    <source>
        <dbReference type="SAM" id="SignalP"/>
    </source>
</evidence>
<name>A0ABW9YFC6_9GAMM</name>
<dbReference type="InterPro" id="IPR011250">
    <property type="entry name" value="OMP/PagP_B-barrel"/>
</dbReference>
<dbReference type="Pfam" id="PF13505">
    <property type="entry name" value="OMP_b-brl"/>
    <property type="match status" value="1"/>
</dbReference>